<dbReference type="EC" id="2.7.7.41" evidence="6"/>
<evidence type="ECO:0000256" key="3">
    <source>
        <dbReference type="ARBA" id="ARBA00005119"/>
    </source>
</evidence>
<dbReference type="AlphaFoldDB" id="A0A9P4MDI7"/>
<accession>A0A9P4MDI7</accession>
<evidence type="ECO:0000256" key="11">
    <source>
        <dbReference type="ARBA" id="ARBA00022792"/>
    </source>
</evidence>
<comment type="pathway">
    <text evidence="4">Lipid metabolism.</text>
</comment>
<dbReference type="GO" id="GO:0032049">
    <property type="term" value="P:cardiolipin biosynthetic process"/>
    <property type="evidence" value="ECO:0007669"/>
    <property type="project" value="InterPro"/>
</dbReference>
<protein>
    <recommendedName>
        <fullName evidence="7">Phosphatidate cytidylyltransferase, mitochondrial</fullName>
        <ecNumber evidence="6">2.7.7.41</ecNumber>
    </recommendedName>
    <alternativeName>
        <fullName evidence="18">CDP-diacylglycerol synthase</fullName>
    </alternativeName>
</protein>
<evidence type="ECO:0000256" key="6">
    <source>
        <dbReference type="ARBA" id="ARBA00012487"/>
    </source>
</evidence>
<keyword evidence="17" id="KW-1208">Phospholipid metabolism</keyword>
<organism evidence="20 21">
    <name type="scientific">Myriangium duriaei CBS 260.36</name>
    <dbReference type="NCBI Taxonomy" id="1168546"/>
    <lineage>
        <taxon>Eukaryota</taxon>
        <taxon>Fungi</taxon>
        <taxon>Dikarya</taxon>
        <taxon>Ascomycota</taxon>
        <taxon>Pezizomycotina</taxon>
        <taxon>Dothideomycetes</taxon>
        <taxon>Dothideomycetidae</taxon>
        <taxon>Myriangiales</taxon>
        <taxon>Myriangiaceae</taxon>
        <taxon>Myriangium</taxon>
    </lineage>
</organism>
<dbReference type="OrthoDB" id="341477at2759"/>
<reference evidence="20" key="1">
    <citation type="journal article" date="2020" name="Stud. Mycol.">
        <title>101 Dothideomycetes genomes: a test case for predicting lifestyles and emergence of pathogens.</title>
        <authorList>
            <person name="Haridas S."/>
            <person name="Albert R."/>
            <person name="Binder M."/>
            <person name="Bloem J."/>
            <person name="Labutti K."/>
            <person name="Salamov A."/>
            <person name="Andreopoulos B."/>
            <person name="Baker S."/>
            <person name="Barry K."/>
            <person name="Bills G."/>
            <person name="Bluhm B."/>
            <person name="Cannon C."/>
            <person name="Castanera R."/>
            <person name="Culley D."/>
            <person name="Daum C."/>
            <person name="Ezra D."/>
            <person name="Gonzalez J."/>
            <person name="Henrissat B."/>
            <person name="Kuo A."/>
            <person name="Liang C."/>
            <person name="Lipzen A."/>
            <person name="Lutzoni F."/>
            <person name="Magnuson J."/>
            <person name="Mondo S."/>
            <person name="Nolan M."/>
            <person name="Ohm R."/>
            <person name="Pangilinan J."/>
            <person name="Park H.-J."/>
            <person name="Ramirez L."/>
            <person name="Alfaro M."/>
            <person name="Sun H."/>
            <person name="Tritt A."/>
            <person name="Yoshinaga Y."/>
            <person name="Zwiers L.-H."/>
            <person name="Turgeon B."/>
            <person name="Goodwin S."/>
            <person name="Spatafora J."/>
            <person name="Crous P."/>
            <person name="Grigoriev I."/>
        </authorList>
    </citation>
    <scope>NUCLEOTIDE SEQUENCE</scope>
    <source>
        <strain evidence="20">CBS 260.36</strain>
    </source>
</reference>
<evidence type="ECO:0000256" key="17">
    <source>
        <dbReference type="ARBA" id="ARBA00023264"/>
    </source>
</evidence>
<evidence type="ECO:0000256" key="10">
    <source>
        <dbReference type="ARBA" id="ARBA00022695"/>
    </source>
</evidence>
<comment type="similarity">
    <text evidence="5">Belongs to the TAM41 family.</text>
</comment>
<dbReference type="InterPro" id="IPR015222">
    <property type="entry name" value="Tam41"/>
</dbReference>
<keyword evidence="21" id="KW-1185">Reference proteome</keyword>
<evidence type="ECO:0000256" key="7">
    <source>
        <dbReference type="ARBA" id="ARBA00018337"/>
    </source>
</evidence>
<evidence type="ECO:0000256" key="4">
    <source>
        <dbReference type="ARBA" id="ARBA00005189"/>
    </source>
</evidence>
<dbReference type="PIRSF" id="PIRSF028840">
    <property type="entry name" value="Mmp37"/>
    <property type="match status" value="1"/>
</dbReference>
<comment type="cofactor">
    <cofactor evidence="1">
        <name>Mg(2+)</name>
        <dbReference type="ChEBI" id="CHEBI:18420"/>
    </cofactor>
</comment>
<keyword evidence="16" id="KW-0594">Phospholipid biosynthesis</keyword>
<feature type="compositionally biased region" description="Basic and acidic residues" evidence="19">
    <location>
        <begin position="46"/>
        <end position="66"/>
    </location>
</feature>
<dbReference type="Proteomes" id="UP000799439">
    <property type="component" value="Unassembled WGS sequence"/>
</dbReference>
<evidence type="ECO:0000256" key="13">
    <source>
        <dbReference type="ARBA" id="ARBA00023098"/>
    </source>
</evidence>
<comment type="pathway">
    <text evidence="3">Phospholipid metabolism; CDP-diacylglycerol biosynthesis; CDP-diacylglycerol from sn-glycerol 3-phosphate: step 3/3.</text>
</comment>
<evidence type="ECO:0000256" key="18">
    <source>
        <dbReference type="ARBA" id="ARBA00029893"/>
    </source>
</evidence>
<dbReference type="EMBL" id="ML996091">
    <property type="protein sequence ID" value="KAF2149233.1"/>
    <property type="molecule type" value="Genomic_DNA"/>
</dbReference>
<evidence type="ECO:0000256" key="16">
    <source>
        <dbReference type="ARBA" id="ARBA00023209"/>
    </source>
</evidence>
<proteinExistence type="inferred from homology"/>
<evidence type="ECO:0000256" key="19">
    <source>
        <dbReference type="SAM" id="MobiDB-lite"/>
    </source>
</evidence>
<dbReference type="GO" id="GO:0016024">
    <property type="term" value="P:CDP-diacylglycerol biosynthetic process"/>
    <property type="evidence" value="ECO:0007669"/>
    <property type="project" value="TreeGrafter"/>
</dbReference>
<sequence>MSLRRLTATPGFRPLVAGHSFWIGQAAWTKRPQSARTSPRTYATEEANKEKDKDSTSSWPDSEKRPSSTISDDSHQSMPAGWEDNPDLDITTFSQLPHKFFGTNQHIRINEDFKEAMRQILWQFRAPIRYAFAYGSGVFSQANAPTNPEALSPHPHPPEAVVKWQQNGGKIIDFIFGVSYTHHWHDINLSQHPSHYSALRYLGSYPISKIQDSWGAGVYFNPYITVNGTMIKYGVVNLDTICRDLTEWDTLYIAGRLQKPVKILRDDPRVRLANQINLMSAVRTALLMLPERFTERELYEQITSLSYMGDPRMTFGSENSNKVRNIVSNQLPNFRQLYVPLISTLPNVRFNDPSVPTEAGWEREDVMARSSSLRNPSELVGGPDGFRMEQDMSPQRRGNMVRRLPRLFRQKLYYQYRKKFALPGSAFDKIIDEANDEDGKAFSRREAGDFERRVGTDADITRTVGTCVKNTIEWPSSSQSVKGIFTAGLSRGWRYWSEKRKRYGESGKKEKGENGGGTGKNKEKEEGKKGKEE</sequence>
<evidence type="ECO:0000256" key="12">
    <source>
        <dbReference type="ARBA" id="ARBA00022842"/>
    </source>
</evidence>
<evidence type="ECO:0000256" key="2">
    <source>
        <dbReference type="ARBA" id="ARBA00004443"/>
    </source>
</evidence>
<dbReference type="PANTHER" id="PTHR13619">
    <property type="entry name" value="PHOSPHATIDATE CYTIDYLYLTRANSFERASE, MITOCHONDRIAL"/>
    <property type="match status" value="1"/>
</dbReference>
<evidence type="ECO:0000256" key="9">
    <source>
        <dbReference type="ARBA" id="ARBA00022679"/>
    </source>
</evidence>
<feature type="region of interest" description="Disordered" evidence="19">
    <location>
        <begin position="28"/>
        <end position="88"/>
    </location>
</feature>
<evidence type="ECO:0000313" key="20">
    <source>
        <dbReference type="EMBL" id="KAF2149233.1"/>
    </source>
</evidence>
<dbReference type="PANTHER" id="PTHR13619:SF0">
    <property type="entry name" value="PHOSPHATIDATE CYTIDYLYLTRANSFERASE, MITOCHONDRIAL"/>
    <property type="match status" value="1"/>
</dbReference>
<name>A0A9P4MDI7_9PEZI</name>
<keyword evidence="8" id="KW-0444">Lipid biosynthesis</keyword>
<dbReference type="GO" id="GO:0005743">
    <property type="term" value="C:mitochondrial inner membrane"/>
    <property type="evidence" value="ECO:0007669"/>
    <property type="project" value="UniProtKB-SubCell"/>
</dbReference>
<keyword evidence="10" id="KW-0548">Nucleotidyltransferase</keyword>
<comment type="subcellular location">
    <subcellularLocation>
        <location evidence="2">Mitochondrion inner membrane</location>
        <topology evidence="2">Peripheral membrane protein</topology>
        <orientation evidence="2">Matrix side</orientation>
    </subcellularLocation>
</comment>
<gene>
    <name evidence="20" type="ORF">K461DRAFT_260565</name>
</gene>
<keyword evidence="13" id="KW-0443">Lipid metabolism</keyword>
<keyword evidence="11" id="KW-0999">Mitochondrion inner membrane</keyword>
<dbReference type="GO" id="GO:0004605">
    <property type="term" value="F:phosphatidate cytidylyltransferase activity"/>
    <property type="evidence" value="ECO:0007669"/>
    <property type="project" value="UniProtKB-EC"/>
</dbReference>
<feature type="region of interest" description="Disordered" evidence="19">
    <location>
        <begin position="372"/>
        <end position="391"/>
    </location>
</feature>
<evidence type="ECO:0000256" key="15">
    <source>
        <dbReference type="ARBA" id="ARBA00023136"/>
    </source>
</evidence>
<dbReference type="Pfam" id="PF09139">
    <property type="entry name" value="Tam41_Mmp37"/>
    <property type="match status" value="1"/>
</dbReference>
<evidence type="ECO:0000256" key="14">
    <source>
        <dbReference type="ARBA" id="ARBA00023128"/>
    </source>
</evidence>
<evidence type="ECO:0000256" key="8">
    <source>
        <dbReference type="ARBA" id="ARBA00022516"/>
    </source>
</evidence>
<evidence type="ECO:0000256" key="1">
    <source>
        <dbReference type="ARBA" id="ARBA00001946"/>
    </source>
</evidence>
<feature type="region of interest" description="Disordered" evidence="19">
    <location>
        <begin position="501"/>
        <end position="533"/>
    </location>
</feature>
<evidence type="ECO:0000256" key="5">
    <source>
        <dbReference type="ARBA" id="ARBA00005458"/>
    </source>
</evidence>
<keyword evidence="14" id="KW-0496">Mitochondrion</keyword>
<comment type="caution">
    <text evidence="20">The sequence shown here is derived from an EMBL/GenBank/DDBJ whole genome shotgun (WGS) entry which is preliminary data.</text>
</comment>
<evidence type="ECO:0000313" key="21">
    <source>
        <dbReference type="Proteomes" id="UP000799439"/>
    </source>
</evidence>
<keyword evidence="12" id="KW-0460">Magnesium</keyword>
<feature type="compositionally biased region" description="Basic and acidic residues" evidence="19">
    <location>
        <begin position="520"/>
        <end position="533"/>
    </location>
</feature>
<keyword evidence="15" id="KW-0472">Membrane</keyword>
<feature type="compositionally biased region" description="Basic and acidic residues" evidence="19">
    <location>
        <begin position="503"/>
        <end position="513"/>
    </location>
</feature>
<feature type="compositionally biased region" description="Polar residues" evidence="19">
    <location>
        <begin position="31"/>
        <end position="41"/>
    </location>
</feature>
<keyword evidence="9" id="KW-0808">Transferase</keyword>